<keyword evidence="4 6" id="KW-1133">Transmembrane helix</keyword>
<feature type="transmembrane region" description="Helical" evidence="6">
    <location>
        <begin position="140"/>
        <end position="158"/>
    </location>
</feature>
<evidence type="ECO:0000256" key="4">
    <source>
        <dbReference type="ARBA" id="ARBA00022989"/>
    </source>
</evidence>
<comment type="caution">
    <text evidence="7">The sequence shown here is derived from an EMBL/GenBank/DDBJ whole genome shotgun (WGS) entry which is preliminary data.</text>
</comment>
<dbReference type="Pfam" id="PF01098">
    <property type="entry name" value="FTSW_RODA_SPOVE"/>
    <property type="match status" value="1"/>
</dbReference>
<dbReference type="Proteomes" id="UP000004893">
    <property type="component" value="Unassembled WGS sequence"/>
</dbReference>
<dbReference type="HOGENOM" id="CLU_1392776_0_0_9"/>
<sequence length="196" mass="22143">MIILITMYTYLCFSIFGYQDPDRKKSMLRRQNVLMYMIHIIAFLVMYLETEDIKLLAFYLMQVVLFGATILLYTIIYPKVSRLVVNNLCMLLCIGLIMLTRLNYTNAVKQFVIAAGAIAISLAVPVIIRKFKKLAEWRKLYAAAGIVSLAVVVVLGQVSYGAKLGFTIAGINIQPSELVKIIFVFFVASSFKMSLE</sequence>
<evidence type="ECO:0000256" key="5">
    <source>
        <dbReference type="ARBA" id="ARBA00023136"/>
    </source>
</evidence>
<evidence type="ECO:0000256" key="3">
    <source>
        <dbReference type="ARBA" id="ARBA00022960"/>
    </source>
</evidence>
<accession>C0BWG6</accession>
<dbReference type="AlphaFoldDB" id="C0BWG6"/>
<reference evidence="7" key="1">
    <citation type="submission" date="2009-02" db="EMBL/GenBank/DDBJ databases">
        <authorList>
            <person name="Fulton L."/>
            <person name="Clifton S."/>
            <person name="Fulton B."/>
            <person name="Xu J."/>
            <person name="Minx P."/>
            <person name="Pepin K.H."/>
            <person name="Johnson M."/>
            <person name="Bhonagiri V."/>
            <person name="Nash W.E."/>
            <person name="Mardis E.R."/>
            <person name="Wilson R.K."/>
        </authorList>
    </citation>
    <scope>NUCLEOTIDE SEQUENCE [LARGE SCALE GENOMIC DNA]</scope>
    <source>
        <strain evidence="7">DSM 15053</strain>
    </source>
</reference>
<keyword evidence="5 6" id="KW-0472">Membrane</keyword>
<evidence type="ECO:0000256" key="6">
    <source>
        <dbReference type="SAM" id="Phobius"/>
    </source>
</evidence>
<dbReference type="GO" id="GO:0016020">
    <property type="term" value="C:membrane"/>
    <property type="evidence" value="ECO:0007669"/>
    <property type="project" value="UniProtKB-SubCell"/>
</dbReference>
<feature type="transmembrane region" description="Helical" evidence="6">
    <location>
        <begin position="83"/>
        <end position="104"/>
    </location>
</feature>
<dbReference type="eggNOG" id="COG0772">
    <property type="taxonomic scope" value="Bacteria"/>
</dbReference>
<evidence type="ECO:0000313" key="7">
    <source>
        <dbReference type="EMBL" id="EEG75648.1"/>
    </source>
</evidence>
<evidence type="ECO:0000256" key="2">
    <source>
        <dbReference type="ARBA" id="ARBA00022692"/>
    </source>
</evidence>
<dbReference type="GO" id="GO:0051301">
    <property type="term" value="P:cell division"/>
    <property type="evidence" value="ECO:0007669"/>
    <property type="project" value="InterPro"/>
</dbReference>
<feature type="transmembrane region" description="Helical" evidence="6">
    <location>
        <begin position="33"/>
        <end position="50"/>
    </location>
</feature>
<protein>
    <recommendedName>
        <fullName evidence="9">FtsW/RodA/SpoVE family cell cycle protein</fullName>
    </recommendedName>
</protein>
<feature type="non-terminal residue" evidence="7">
    <location>
        <position position="196"/>
    </location>
</feature>
<keyword evidence="8" id="KW-1185">Reference proteome</keyword>
<feature type="transmembrane region" description="Helical" evidence="6">
    <location>
        <begin position="110"/>
        <end position="128"/>
    </location>
</feature>
<gene>
    <name evidence="7" type="ORF">CLOHYLEM_04149</name>
</gene>
<comment type="subcellular location">
    <subcellularLocation>
        <location evidence="1">Membrane</location>
        <topology evidence="1">Multi-pass membrane protein</topology>
    </subcellularLocation>
</comment>
<organism evidence="7 8">
    <name type="scientific">[Clostridium] hylemonae DSM 15053</name>
    <dbReference type="NCBI Taxonomy" id="553973"/>
    <lineage>
        <taxon>Bacteria</taxon>
        <taxon>Bacillati</taxon>
        <taxon>Bacillota</taxon>
        <taxon>Clostridia</taxon>
        <taxon>Lachnospirales</taxon>
        <taxon>Lachnospiraceae</taxon>
    </lineage>
</organism>
<dbReference type="GO" id="GO:0008360">
    <property type="term" value="P:regulation of cell shape"/>
    <property type="evidence" value="ECO:0007669"/>
    <property type="project" value="UniProtKB-KW"/>
</dbReference>
<evidence type="ECO:0008006" key="9">
    <source>
        <dbReference type="Google" id="ProtNLM"/>
    </source>
</evidence>
<evidence type="ECO:0000313" key="8">
    <source>
        <dbReference type="Proteomes" id="UP000004893"/>
    </source>
</evidence>
<evidence type="ECO:0000256" key="1">
    <source>
        <dbReference type="ARBA" id="ARBA00004141"/>
    </source>
</evidence>
<proteinExistence type="predicted"/>
<dbReference type="InterPro" id="IPR001182">
    <property type="entry name" value="FtsW/RodA"/>
</dbReference>
<name>C0BWG6_9FIRM</name>
<feature type="transmembrane region" description="Helical" evidence="6">
    <location>
        <begin position="56"/>
        <end position="76"/>
    </location>
</feature>
<dbReference type="STRING" id="553973.CLOHYLEM_04149"/>
<keyword evidence="2 6" id="KW-0812">Transmembrane</keyword>
<keyword evidence="3" id="KW-0133">Cell shape</keyword>
<dbReference type="EMBL" id="ABYI02000006">
    <property type="protein sequence ID" value="EEG75648.1"/>
    <property type="molecule type" value="Genomic_DNA"/>
</dbReference>
<reference evidence="7" key="2">
    <citation type="submission" date="2013-06" db="EMBL/GenBank/DDBJ databases">
        <title>Draft genome sequence of Clostridium hylemonae (DSM 15053).</title>
        <authorList>
            <person name="Sudarsanam P."/>
            <person name="Ley R."/>
            <person name="Guruge J."/>
            <person name="Turnbaugh P.J."/>
            <person name="Mahowald M."/>
            <person name="Liep D."/>
            <person name="Gordon J."/>
        </authorList>
    </citation>
    <scope>NUCLEOTIDE SEQUENCE</scope>
    <source>
        <strain evidence="7">DSM 15053</strain>
    </source>
</reference>